<dbReference type="Proteomes" id="UP000324252">
    <property type="component" value="Unassembled WGS sequence"/>
</dbReference>
<dbReference type="Gene3D" id="3.40.50.720">
    <property type="entry name" value="NAD(P)-binding Rossmann-like Domain"/>
    <property type="match status" value="1"/>
</dbReference>
<evidence type="ECO:0000313" key="4">
    <source>
        <dbReference type="Proteomes" id="UP000324252"/>
    </source>
</evidence>
<comment type="similarity">
    <text evidence="1">Belongs to the short-chain dehydrogenases/reductases (SDR) family.</text>
</comment>
<dbReference type="PANTHER" id="PTHR42760:SF133">
    <property type="entry name" value="3-OXOACYL-[ACYL-CARRIER-PROTEIN] REDUCTASE"/>
    <property type="match status" value="1"/>
</dbReference>
<reference evidence="3 4" key="1">
    <citation type="submission" date="2016-11" db="EMBL/GenBank/DDBJ databases">
        <authorList>
            <person name="Varghese N."/>
            <person name="Submissions S."/>
        </authorList>
    </citation>
    <scope>NUCLEOTIDE SEQUENCE [LARGE SCALE GENOMIC DNA]</scope>
    <source>
        <strain evidence="3 4">DSM 29620</strain>
    </source>
</reference>
<evidence type="ECO:0000256" key="2">
    <source>
        <dbReference type="ARBA" id="ARBA00023002"/>
    </source>
</evidence>
<dbReference type="PANTHER" id="PTHR42760">
    <property type="entry name" value="SHORT-CHAIN DEHYDROGENASES/REDUCTASES FAMILY MEMBER"/>
    <property type="match status" value="1"/>
</dbReference>
<dbReference type="InterPro" id="IPR002347">
    <property type="entry name" value="SDR_fam"/>
</dbReference>
<dbReference type="GO" id="GO:0016616">
    <property type="term" value="F:oxidoreductase activity, acting on the CH-OH group of donors, NAD or NADP as acceptor"/>
    <property type="evidence" value="ECO:0007669"/>
    <property type="project" value="TreeGrafter"/>
</dbReference>
<dbReference type="NCBIfam" id="NF005559">
    <property type="entry name" value="PRK07231.1"/>
    <property type="match status" value="1"/>
</dbReference>
<dbReference type="AlphaFoldDB" id="A0A1H0M982"/>
<dbReference type="PRINTS" id="PR00080">
    <property type="entry name" value="SDRFAMILY"/>
</dbReference>
<dbReference type="RefSeq" id="WP_149789400.1">
    <property type="nucleotide sequence ID" value="NZ_FNIO01000009.1"/>
</dbReference>
<dbReference type="PROSITE" id="PS00061">
    <property type="entry name" value="ADH_SHORT"/>
    <property type="match status" value="1"/>
</dbReference>
<dbReference type="OrthoDB" id="9780084at2"/>
<keyword evidence="4" id="KW-1185">Reference proteome</keyword>
<dbReference type="SUPFAM" id="SSF51735">
    <property type="entry name" value="NAD(P)-binding Rossmann-fold domains"/>
    <property type="match status" value="1"/>
</dbReference>
<keyword evidence="2" id="KW-0560">Oxidoreductase</keyword>
<evidence type="ECO:0000313" key="3">
    <source>
        <dbReference type="EMBL" id="SHK79269.1"/>
    </source>
</evidence>
<gene>
    <name evidence="3" type="ORF">SAMN05444142_109101</name>
</gene>
<name>A0A1H0M982_9RHOB</name>
<dbReference type="FunFam" id="3.40.50.720:FF:000084">
    <property type="entry name" value="Short-chain dehydrogenase reductase"/>
    <property type="match status" value="1"/>
</dbReference>
<evidence type="ECO:0000256" key="1">
    <source>
        <dbReference type="ARBA" id="ARBA00006484"/>
    </source>
</evidence>
<dbReference type="InterPro" id="IPR020904">
    <property type="entry name" value="Sc_DH/Rdtase_CS"/>
</dbReference>
<dbReference type="PRINTS" id="PR00081">
    <property type="entry name" value="GDHRDH"/>
</dbReference>
<accession>A0A1H0M982</accession>
<dbReference type="Pfam" id="PF13561">
    <property type="entry name" value="adh_short_C2"/>
    <property type="match status" value="1"/>
</dbReference>
<organism evidence="3 4">
    <name type="scientific">Lutimaribacter pacificus</name>
    <dbReference type="NCBI Taxonomy" id="391948"/>
    <lineage>
        <taxon>Bacteria</taxon>
        <taxon>Pseudomonadati</taxon>
        <taxon>Pseudomonadota</taxon>
        <taxon>Alphaproteobacteria</taxon>
        <taxon>Rhodobacterales</taxon>
        <taxon>Roseobacteraceae</taxon>
        <taxon>Lutimaribacter</taxon>
    </lineage>
</organism>
<sequence length="255" mass="27362">MTGFLDFSGKVALVTGAGQGLGRAYSREFARFGAAVVVADIAADNAESVAQEVRDAGGQAIAVAVDVASEDSVAAMYERVEQEFGRLDILINNAALFSTLKMRPFEDIPTSEWRKVMDVNVTGVMLTTRGALPLMRKNKWGRIVNISSAAWAMGRPHYLHYTTSKAALVGMTRSVARELGPDGITVNCLLPGATHTEVSRETVSPAQMEAFLQMRSIPRLETAEDLCGAVLFFSSEASSFITGQTLTVDGGLSYD</sequence>
<proteinExistence type="inferred from homology"/>
<dbReference type="NCBIfam" id="NF009466">
    <property type="entry name" value="PRK12826.1-2"/>
    <property type="match status" value="1"/>
</dbReference>
<dbReference type="EMBL" id="FQZZ01000009">
    <property type="protein sequence ID" value="SHK79269.1"/>
    <property type="molecule type" value="Genomic_DNA"/>
</dbReference>
<protein>
    <submittedName>
        <fullName evidence="3">3-oxoacyl-[acyl-carrier protein] reductase</fullName>
    </submittedName>
</protein>
<dbReference type="CDD" id="cd05233">
    <property type="entry name" value="SDR_c"/>
    <property type="match status" value="1"/>
</dbReference>
<dbReference type="InterPro" id="IPR036291">
    <property type="entry name" value="NAD(P)-bd_dom_sf"/>
</dbReference>